<organism evidence="2 3">
    <name type="scientific">Halopelagius longus</name>
    <dbReference type="NCBI Taxonomy" id="1236180"/>
    <lineage>
        <taxon>Archaea</taxon>
        <taxon>Methanobacteriati</taxon>
        <taxon>Methanobacteriota</taxon>
        <taxon>Stenosarchaea group</taxon>
        <taxon>Halobacteria</taxon>
        <taxon>Halobacteriales</taxon>
        <taxon>Haloferacaceae</taxon>
    </lineage>
</organism>
<sequence>MKTVVHLVSADETEQQTALNIVRNLVDDESGTIDQVAVVAQAGGIERVTTEEDEGEDVENLLADGVEFKACSNTLQMKGLEESDLVGGIETVPEGAVEVTRLQTEGYAYIRP</sequence>
<dbReference type="Proteomes" id="UP000255421">
    <property type="component" value="Unassembled WGS sequence"/>
</dbReference>
<dbReference type="InterPro" id="IPR003787">
    <property type="entry name" value="Sulphur_relay_DsrE/F-like"/>
</dbReference>
<dbReference type="Gene3D" id="3.40.1260.10">
    <property type="entry name" value="DsrEFH-like"/>
    <property type="match status" value="1"/>
</dbReference>
<gene>
    <name evidence="1" type="ORF">DWB78_03470</name>
    <name evidence="2" type="ORF">SAMN05216278_1880</name>
</gene>
<keyword evidence="4" id="KW-1185">Reference proteome</keyword>
<dbReference type="InterPro" id="IPR027396">
    <property type="entry name" value="DsrEFH-like"/>
</dbReference>
<dbReference type="SUPFAM" id="SSF75169">
    <property type="entry name" value="DsrEFH-like"/>
    <property type="match status" value="1"/>
</dbReference>
<reference evidence="1 4" key="3">
    <citation type="submission" date="2018-07" db="EMBL/GenBank/DDBJ databases">
        <title>Genome sequence of extremly halophilic archaeon Halopelagius longus strain BC12-B1.</title>
        <authorList>
            <person name="Zhang X."/>
        </authorList>
    </citation>
    <scope>NUCLEOTIDE SEQUENCE [LARGE SCALE GENOMIC DNA]</scope>
    <source>
        <strain evidence="1 4">BC12-B1</strain>
    </source>
</reference>
<dbReference type="EMBL" id="QQST01000001">
    <property type="protein sequence ID" value="RDI70860.1"/>
    <property type="molecule type" value="Genomic_DNA"/>
</dbReference>
<evidence type="ECO:0000313" key="1">
    <source>
        <dbReference type="EMBL" id="RDI70860.1"/>
    </source>
</evidence>
<dbReference type="EMBL" id="FNKQ01000002">
    <property type="protein sequence ID" value="SDQ53609.1"/>
    <property type="molecule type" value="Genomic_DNA"/>
</dbReference>
<reference evidence="3" key="2">
    <citation type="submission" date="2016-10" db="EMBL/GenBank/DDBJ databases">
        <authorList>
            <person name="Varghese N."/>
            <person name="Submissions S."/>
        </authorList>
    </citation>
    <scope>NUCLEOTIDE SEQUENCE [LARGE SCALE GENOMIC DNA]</scope>
    <source>
        <strain evidence="3">CGMCC 1.12397</strain>
    </source>
</reference>
<dbReference type="AlphaFoldDB" id="A0A1H1BNZ8"/>
<evidence type="ECO:0000313" key="2">
    <source>
        <dbReference type="EMBL" id="SDQ53609.1"/>
    </source>
</evidence>
<name>A0A1H1BNZ8_9EURY</name>
<accession>A0A1H1BNZ8</accession>
<evidence type="ECO:0000313" key="3">
    <source>
        <dbReference type="Proteomes" id="UP000199289"/>
    </source>
</evidence>
<dbReference type="PANTHER" id="PTHR37691">
    <property type="entry name" value="BLR3518 PROTEIN"/>
    <property type="match status" value="1"/>
</dbReference>
<evidence type="ECO:0000313" key="4">
    <source>
        <dbReference type="Proteomes" id="UP000255421"/>
    </source>
</evidence>
<proteinExistence type="predicted"/>
<dbReference type="Pfam" id="PF02635">
    <property type="entry name" value="DsrE"/>
    <property type="match status" value="1"/>
</dbReference>
<reference evidence="2" key="1">
    <citation type="submission" date="2016-10" db="EMBL/GenBank/DDBJ databases">
        <authorList>
            <person name="de Groot N.N."/>
        </authorList>
    </citation>
    <scope>NUCLEOTIDE SEQUENCE [LARGE SCALE GENOMIC DNA]</scope>
    <source>
        <strain evidence="2">CGMCC 1.12397</strain>
    </source>
</reference>
<dbReference type="RefSeq" id="WP_092536301.1">
    <property type="nucleotide sequence ID" value="NZ_FNKQ01000002.1"/>
</dbReference>
<protein>
    <submittedName>
        <fullName evidence="2">Uncharacterized protein</fullName>
    </submittedName>
</protein>
<dbReference type="PANTHER" id="PTHR37691:SF1">
    <property type="entry name" value="BLR3518 PROTEIN"/>
    <property type="match status" value="1"/>
</dbReference>
<dbReference type="OrthoDB" id="57062at2157"/>
<dbReference type="Proteomes" id="UP000199289">
    <property type="component" value="Unassembled WGS sequence"/>
</dbReference>